<evidence type="ECO:0000313" key="3">
    <source>
        <dbReference type="Proteomes" id="UP000287171"/>
    </source>
</evidence>
<feature type="chain" id="PRO_5019495433" description="ABC transporter substrate-binding protein" evidence="1">
    <location>
        <begin position="29"/>
        <end position="536"/>
    </location>
</feature>
<protein>
    <recommendedName>
        <fullName evidence="4">ABC transporter substrate-binding protein</fullName>
    </recommendedName>
</protein>
<dbReference type="PANTHER" id="PTHR43649:SF17">
    <property type="entry name" value="ABC TRANSPORTER SOLUTE BINDING PROTEIN-SUGAR TRANSPORT"/>
    <property type="match status" value="1"/>
</dbReference>
<sequence length="536" mass="60250">MRSTCFWRRMNVLGLLLLILTLMLSACGQSDSGNQPTKAGTNQPLTFSFYGNYDWLSFSKKWGQDNVSKWIQQNKKVTINFINSNGASKQKLSEMIAANDLPDSMMLDRGTDVDRLVQANMLVPLDSYLNKYPNVKKYIGEDTLNLLRAKDGHLYQIPNWYVQKGGATGQYWTAINTKIYKELGSPPLATYDDLESYLKLVKAHESGVIPLEMSAGGYIQLYPTFTEHRSLQNMYMFGNPEGNKLVSLYDDPAYLESMQYVSRLFREKLISQDLFTQTQDQIKEKANTGKIAVYLGWDGGDVLQAANSNLKSTFENPAYKVVWPFYKAGLNKDNVKPGTFSRLGWNVNVITKHAKDPEAIFAYLDWATGPEGQRVFTFGPPGLFWNKMNSDGTPILNATYAKADKNKLDTYGLGIYNTVGNTTFVDHSKLVTDSQLPPDQRSWTTAAQATIVYKATTDDTQFGYVQNDPNGDISVILQRIKDIDKLAQAKMVFAQSDGEVASILQKEKQDMKNAGLDKLLDFETQAWQKSLTSLNS</sequence>
<dbReference type="Gene3D" id="3.40.190.10">
    <property type="entry name" value="Periplasmic binding protein-like II"/>
    <property type="match status" value="2"/>
</dbReference>
<organism evidence="2 3">
    <name type="scientific">Dictyobacter alpinus</name>
    <dbReference type="NCBI Taxonomy" id="2014873"/>
    <lineage>
        <taxon>Bacteria</taxon>
        <taxon>Bacillati</taxon>
        <taxon>Chloroflexota</taxon>
        <taxon>Ktedonobacteria</taxon>
        <taxon>Ktedonobacterales</taxon>
        <taxon>Dictyobacteraceae</taxon>
        <taxon>Dictyobacter</taxon>
    </lineage>
</organism>
<dbReference type="InterPro" id="IPR006059">
    <property type="entry name" value="SBP"/>
</dbReference>
<feature type="signal peptide" evidence="1">
    <location>
        <begin position="1"/>
        <end position="28"/>
    </location>
</feature>
<evidence type="ECO:0000256" key="1">
    <source>
        <dbReference type="SAM" id="SignalP"/>
    </source>
</evidence>
<dbReference type="InterPro" id="IPR050490">
    <property type="entry name" value="Bact_solute-bd_prot1"/>
</dbReference>
<dbReference type="Proteomes" id="UP000287171">
    <property type="component" value="Unassembled WGS sequence"/>
</dbReference>
<dbReference type="EMBL" id="BIFT01000001">
    <property type="protein sequence ID" value="GCE25149.1"/>
    <property type="molecule type" value="Genomic_DNA"/>
</dbReference>
<dbReference type="RefSeq" id="WP_161981895.1">
    <property type="nucleotide sequence ID" value="NZ_BIFT01000001.1"/>
</dbReference>
<dbReference type="AlphaFoldDB" id="A0A402B1D7"/>
<proteinExistence type="predicted"/>
<evidence type="ECO:0008006" key="4">
    <source>
        <dbReference type="Google" id="ProtNLM"/>
    </source>
</evidence>
<dbReference type="PROSITE" id="PS51257">
    <property type="entry name" value="PROKAR_LIPOPROTEIN"/>
    <property type="match status" value="1"/>
</dbReference>
<reference evidence="3" key="1">
    <citation type="submission" date="2018-12" db="EMBL/GenBank/DDBJ databases">
        <title>Tengunoibacter tsumagoiensis gen. nov., sp. nov., Dictyobacter kobayashii sp. nov., D. alpinus sp. nov., and D. joshuensis sp. nov. and description of Dictyobacteraceae fam. nov. within the order Ktedonobacterales isolated from Tengu-no-mugimeshi.</title>
        <authorList>
            <person name="Wang C.M."/>
            <person name="Zheng Y."/>
            <person name="Sakai Y."/>
            <person name="Toyoda A."/>
            <person name="Minakuchi Y."/>
            <person name="Abe K."/>
            <person name="Yokota A."/>
            <person name="Yabe S."/>
        </authorList>
    </citation>
    <scope>NUCLEOTIDE SEQUENCE [LARGE SCALE GENOMIC DNA]</scope>
    <source>
        <strain evidence="3">Uno16</strain>
    </source>
</reference>
<dbReference type="Pfam" id="PF01547">
    <property type="entry name" value="SBP_bac_1"/>
    <property type="match status" value="1"/>
</dbReference>
<evidence type="ECO:0000313" key="2">
    <source>
        <dbReference type="EMBL" id="GCE25149.1"/>
    </source>
</evidence>
<gene>
    <name evidence="2" type="ORF">KDA_06330</name>
</gene>
<keyword evidence="1" id="KW-0732">Signal</keyword>
<dbReference type="SUPFAM" id="SSF53850">
    <property type="entry name" value="Periplasmic binding protein-like II"/>
    <property type="match status" value="1"/>
</dbReference>
<keyword evidence="3" id="KW-1185">Reference proteome</keyword>
<accession>A0A402B1D7</accession>
<comment type="caution">
    <text evidence="2">The sequence shown here is derived from an EMBL/GenBank/DDBJ whole genome shotgun (WGS) entry which is preliminary data.</text>
</comment>
<name>A0A402B1D7_9CHLR</name>
<dbReference type="PANTHER" id="PTHR43649">
    <property type="entry name" value="ARABINOSE-BINDING PROTEIN-RELATED"/>
    <property type="match status" value="1"/>
</dbReference>